<dbReference type="Pfam" id="PF00149">
    <property type="entry name" value="Metallophos"/>
    <property type="match status" value="1"/>
</dbReference>
<dbReference type="RefSeq" id="WP_175104461.1">
    <property type="nucleotide sequence ID" value="NZ_CADIKM010000006.1"/>
</dbReference>
<dbReference type="Gene3D" id="3.30.750.180">
    <property type="entry name" value="GpdQ, beta-strand dimerisation domain"/>
    <property type="match status" value="1"/>
</dbReference>
<dbReference type="GO" id="GO:0004115">
    <property type="term" value="F:3',5'-cyclic-AMP phosphodiesterase activity"/>
    <property type="evidence" value="ECO:0007669"/>
    <property type="project" value="UniProtKB-EC"/>
</dbReference>
<evidence type="ECO:0000256" key="2">
    <source>
        <dbReference type="ARBA" id="ARBA00022801"/>
    </source>
</evidence>
<dbReference type="InterPro" id="IPR004843">
    <property type="entry name" value="Calcineurin-like_PHP"/>
</dbReference>
<evidence type="ECO:0000256" key="1">
    <source>
        <dbReference type="ARBA" id="ARBA00022723"/>
    </source>
</evidence>
<evidence type="ECO:0000313" key="6">
    <source>
        <dbReference type="EMBL" id="CAB3784724.1"/>
    </source>
</evidence>
<dbReference type="PANTHER" id="PTHR42988:SF2">
    <property type="entry name" value="CYCLIC NUCLEOTIDE PHOSPHODIESTERASE CBUA0032-RELATED"/>
    <property type="match status" value="1"/>
</dbReference>
<evidence type="ECO:0000256" key="3">
    <source>
        <dbReference type="ARBA" id="ARBA00023004"/>
    </source>
</evidence>
<accession>A0A6S7CPM8</accession>
<organism evidence="6 7">
    <name type="scientific">Pararobbsia alpina</name>
    <dbReference type="NCBI Taxonomy" id="621374"/>
    <lineage>
        <taxon>Bacteria</taxon>
        <taxon>Pseudomonadati</taxon>
        <taxon>Pseudomonadota</taxon>
        <taxon>Betaproteobacteria</taxon>
        <taxon>Burkholderiales</taxon>
        <taxon>Burkholderiaceae</taxon>
        <taxon>Pararobbsia</taxon>
    </lineage>
</organism>
<name>A0A6S7CPM8_9BURK</name>
<evidence type="ECO:0000259" key="5">
    <source>
        <dbReference type="Pfam" id="PF00149"/>
    </source>
</evidence>
<feature type="domain" description="Calcineurin-like phosphoesterase" evidence="5">
    <location>
        <begin position="1"/>
        <end position="200"/>
    </location>
</feature>
<dbReference type="InterPro" id="IPR029052">
    <property type="entry name" value="Metallo-depent_PP-like"/>
</dbReference>
<keyword evidence="7" id="KW-1185">Reference proteome</keyword>
<dbReference type="AlphaFoldDB" id="A0A6S7CPM8"/>
<gene>
    <name evidence="6" type="primary">cpdA_1</name>
    <name evidence="6" type="ORF">LMG28138_01866</name>
</gene>
<protein>
    <submittedName>
        <fullName evidence="6">3',5'-cyclic adenosine monophosphate phosphodiesterase CpdA</fullName>
        <ecNumber evidence="6">3.1.4.53</ecNumber>
    </submittedName>
</protein>
<dbReference type="Gene3D" id="3.60.21.40">
    <property type="entry name" value="GpdQ, catalytic alpha/beta sandwich domain"/>
    <property type="match status" value="1"/>
</dbReference>
<keyword evidence="3" id="KW-0408">Iron</keyword>
<dbReference type="InterPro" id="IPR050884">
    <property type="entry name" value="CNP_phosphodiesterase-III"/>
</dbReference>
<proteinExistence type="inferred from homology"/>
<evidence type="ECO:0000313" key="7">
    <source>
        <dbReference type="Proteomes" id="UP000494115"/>
    </source>
</evidence>
<sequence length="266" mass="29371">MRFAQISDLHITPPGELAYGKVDTAGFLGRAIDRLNALGDSLDAVLITGDLVDGGLPEEYRHLRTCLDRLQAPCYLMVGNHDDRLALREVFADRAYLHEGGAFVQYGVDIGALRIIALDSLIEGEDAGTLCDERLAWLDTELAQSRNRPVVVAIHHPPFSTGVGHMDDILLERDASRRLADIVRAHPNIERVLSGHLHRPIHARFAGTIASTCPSTAHQVMFDLRADAPIAFIMEPPAYALHQWTVDSGLVTHHLYIDSFDGPYPF</sequence>
<dbReference type="Proteomes" id="UP000494115">
    <property type="component" value="Unassembled WGS sequence"/>
</dbReference>
<dbReference type="PANTHER" id="PTHR42988">
    <property type="entry name" value="PHOSPHOHYDROLASE"/>
    <property type="match status" value="1"/>
</dbReference>
<dbReference type="EC" id="3.1.4.53" evidence="6"/>
<dbReference type="EMBL" id="CADIKM010000006">
    <property type="protein sequence ID" value="CAB3784724.1"/>
    <property type="molecule type" value="Genomic_DNA"/>
</dbReference>
<dbReference type="SUPFAM" id="SSF56300">
    <property type="entry name" value="Metallo-dependent phosphatases"/>
    <property type="match status" value="1"/>
</dbReference>
<keyword evidence="2 6" id="KW-0378">Hydrolase</keyword>
<evidence type="ECO:0000256" key="4">
    <source>
        <dbReference type="ARBA" id="ARBA00025742"/>
    </source>
</evidence>
<dbReference type="InterPro" id="IPR026575">
    <property type="entry name" value="GpdQ/CpdA-like"/>
</dbReference>
<dbReference type="InterPro" id="IPR042281">
    <property type="entry name" value="GpdQ_beta-strand"/>
</dbReference>
<reference evidence="6 7" key="1">
    <citation type="submission" date="2020-04" db="EMBL/GenBank/DDBJ databases">
        <authorList>
            <person name="De Canck E."/>
        </authorList>
    </citation>
    <scope>NUCLEOTIDE SEQUENCE [LARGE SCALE GENOMIC DNA]</scope>
    <source>
        <strain evidence="6 7">LMG 28138</strain>
    </source>
</reference>
<dbReference type="InterPro" id="IPR042283">
    <property type="entry name" value="GpdQ_catalytic"/>
</dbReference>
<keyword evidence="1" id="KW-0479">Metal-binding</keyword>
<dbReference type="GO" id="GO:0046872">
    <property type="term" value="F:metal ion binding"/>
    <property type="evidence" value="ECO:0007669"/>
    <property type="project" value="UniProtKB-KW"/>
</dbReference>
<dbReference type="CDD" id="cd07402">
    <property type="entry name" value="MPP_GpdQ"/>
    <property type="match status" value="1"/>
</dbReference>
<comment type="similarity">
    <text evidence="4">Belongs to the cyclic nucleotide phosphodiesterase class-III family.</text>
</comment>